<name>A0A0F9ARH7_9ZZZZ</name>
<dbReference type="EMBL" id="LAZR01053294">
    <property type="protein sequence ID" value="KKK81059.1"/>
    <property type="molecule type" value="Genomic_DNA"/>
</dbReference>
<evidence type="ECO:0000313" key="1">
    <source>
        <dbReference type="EMBL" id="KKK81059.1"/>
    </source>
</evidence>
<organism evidence="1">
    <name type="scientific">marine sediment metagenome</name>
    <dbReference type="NCBI Taxonomy" id="412755"/>
    <lineage>
        <taxon>unclassified sequences</taxon>
        <taxon>metagenomes</taxon>
        <taxon>ecological metagenomes</taxon>
    </lineage>
</organism>
<comment type="caution">
    <text evidence="1">The sequence shown here is derived from an EMBL/GenBank/DDBJ whole genome shotgun (WGS) entry which is preliminary data.</text>
</comment>
<protein>
    <submittedName>
        <fullName evidence="1">Uncharacterized protein</fullName>
    </submittedName>
</protein>
<accession>A0A0F9ARH7</accession>
<sequence>MLLSVPDRLVLLNVLPAEGDVTMLRILRELTSALSFTEIELAKLKFKANPGPPPRTEWVENAVGDVDIEIGPRAYSLIAERFERLNKEKKMTLDLLPAYEKFESKE</sequence>
<gene>
    <name evidence="1" type="ORF">LCGC14_2817280</name>
</gene>
<reference evidence="1" key="1">
    <citation type="journal article" date="2015" name="Nature">
        <title>Complex archaea that bridge the gap between prokaryotes and eukaryotes.</title>
        <authorList>
            <person name="Spang A."/>
            <person name="Saw J.H."/>
            <person name="Jorgensen S.L."/>
            <person name="Zaremba-Niedzwiedzka K."/>
            <person name="Martijn J."/>
            <person name="Lind A.E."/>
            <person name="van Eijk R."/>
            <person name="Schleper C."/>
            <person name="Guy L."/>
            <person name="Ettema T.J."/>
        </authorList>
    </citation>
    <scope>NUCLEOTIDE SEQUENCE</scope>
</reference>
<proteinExistence type="predicted"/>
<dbReference type="AlphaFoldDB" id="A0A0F9ARH7"/>